<feature type="non-terminal residue" evidence="2">
    <location>
        <position position="1"/>
    </location>
</feature>
<evidence type="ECO:0000313" key="2">
    <source>
        <dbReference type="EMBL" id="VDM73104.1"/>
    </source>
</evidence>
<name>A0A3P7J5H2_STRVU</name>
<keyword evidence="3" id="KW-1185">Reference proteome</keyword>
<feature type="compositionally biased region" description="Polar residues" evidence="1">
    <location>
        <begin position="151"/>
        <end position="162"/>
    </location>
</feature>
<dbReference type="EMBL" id="UYYB01028964">
    <property type="protein sequence ID" value="VDM73104.1"/>
    <property type="molecule type" value="Genomic_DNA"/>
</dbReference>
<accession>A0A3P7J5H2</accession>
<dbReference type="PANTHER" id="PTHR11909">
    <property type="entry name" value="CASEIN KINASE-RELATED"/>
    <property type="match status" value="1"/>
</dbReference>
<dbReference type="Gene3D" id="1.10.510.10">
    <property type="entry name" value="Transferase(Phosphotransferase) domain 1"/>
    <property type="match status" value="1"/>
</dbReference>
<dbReference type="AlphaFoldDB" id="A0A3P7J5H2"/>
<dbReference type="InterPro" id="IPR050235">
    <property type="entry name" value="CK1_Ser-Thr_kinase"/>
</dbReference>
<protein>
    <recommendedName>
        <fullName evidence="4">Protein kinase domain-containing protein</fullName>
    </recommendedName>
</protein>
<feature type="region of interest" description="Disordered" evidence="1">
    <location>
        <begin position="136"/>
        <end position="162"/>
    </location>
</feature>
<evidence type="ECO:0000256" key="1">
    <source>
        <dbReference type="SAM" id="MobiDB-lite"/>
    </source>
</evidence>
<reference evidence="2 3" key="1">
    <citation type="submission" date="2018-11" db="EMBL/GenBank/DDBJ databases">
        <authorList>
            <consortium name="Pathogen Informatics"/>
        </authorList>
    </citation>
    <scope>NUCLEOTIDE SEQUENCE [LARGE SCALE GENOMIC DNA]</scope>
</reference>
<dbReference type="OrthoDB" id="5872528at2759"/>
<proteinExistence type="predicted"/>
<organism evidence="2 3">
    <name type="scientific">Strongylus vulgaris</name>
    <name type="common">Blood worm</name>
    <dbReference type="NCBI Taxonomy" id="40348"/>
    <lineage>
        <taxon>Eukaryota</taxon>
        <taxon>Metazoa</taxon>
        <taxon>Ecdysozoa</taxon>
        <taxon>Nematoda</taxon>
        <taxon>Chromadorea</taxon>
        <taxon>Rhabditida</taxon>
        <taxon>Rhabditina</taxon>
        <taxon>Rhabditomorpha</taxon>
        <taxon>Strongyloidea</taxon>
        <taxon>Strongylidae</taxon>
        <taxon>Strongylus</taxon>
    </lineage>
</organism>
<sequence length="162" mass="18350">ERICLSSATNLLQIYILDFGIARKITNLKGELKTPRMSVRFKGTIRFASISCHKNCEMGPKDDCESWFYLLLDIAVPKGNAYLPDKEAALGCMKCKEELGKVLDYIDSLKYHDHVDYDFIYKILTESAKIEGGDINEPYDWEVPEKPPSPNVSKSTATTQPH</sequence>
<dbReference type="SUPFAM" id="SSF56112">
    <property type="entry name" value="Protein kinase-like (PK-like)"/>
    <property type="match status" value="1"/>
</dbReference>
<gene>
    <name evidence="2" type="ORF">SVUK_LOCUS8102</name>
</gene>
<dbReference type="Proteomes" id="UP000270094">
    <property type="component" value="Unassembled WGS sequence"/>
</dbReference>
<evidence type="ECO:0008006" key="4">
    <source>
        <dbReference type="Google" id="ProtNLM"/>
    </source>
</evidence>
<evidence type="ECO:0000313" key="3">
    <source>
        <dbReference type="Proteomes" id="UP000270094"/>
    </source>
</evidence>
<dbReference type="InterPro" id="IPR011009">
    <property type="entry name" value="Kinase-like_dom_sf"/>
</dbReference>